<comment type="similarity">
    <text evidence="2">Belongs to the IPP transferase family.</text>
</comment>
<evidence type="ECO:0000256" key="2">
    <source>
        <dbReference type="ARBA" id="ARBA00005842"/>
    </source>
</evidence>
<proteinExistence type="inferred from homology"/>
<gene>
    <name evidence="11" type="ORF">MNBD_ALPHA06-147</name>
</gene>
<evidence type="ECO:0000256" key="7">
    <source>
        <dbReference type="ARBA" id="ARBA00022840"/>
    </source>
</evidence>
<feature type="compositionally biased region" description="Basic and acidic residues" evidence="10">
    <location>
        <begin position="1"/>
        <end position="18"/>
    </location>
</feature>
<sequence>MQFPDPDDRADLRRKEPDSLSNITSKSETAPILLVFGPTASGKTGAAIALAKKTGGEVINADSMQLYQGLPILTALPSKDEQDGVPHHLFGTVEANARWSTGTWLKAALHEIEQIRSRGQQPILVGGTGLYFEALTKGLAKIPPVSEKTKQQVAALADDKGLDYIREQLQNVDPAAAARIQGADRQRLLRAWSVYLQTGQSLSTFQQNTKPLLAAGDWQSAVILPQRQTVYQRINARFDQMMNDGALEEVQAFQARWDDRSLPLYKAIGVQSLLQFMDGKLSLDAAVEDAKRQSRRYAKRQMTWARGRTQSWQHVADADAVCSVLLS</sequence>
<dbReference type="NCBIfam" id="TIGR00174">
    <property type="entry name" value="miaA"/>
    <property type="match status" value="1"/>
</dbReference>
<evidence type="ECO:0000256" key="8">
    <source>
        <dbReference type="ARBA" id="ARBA00022842"/>
    </source>
</evidence>
<dbReference type="EC" id="2.5.1.75" evidence="3"/>
<evidence type="ECO:0000256" key="6">
    <source>
        <dbReference type="ARBA" id="ARBA00022741"/>
    </source>
</evidence>
<dbReference type="InterPro" id="IPR027417">
    <property type="entry name" value="P-loop_NTPase"/>
</dbReference>
<keyword evidence="7" id="KW-0067">ATP-binding</keyword>
<evidence type="ECO:0000256" key="4">
    <source>
        <dbReference type="ARBA" id="ARBA00022679"/>
    </source>
</evidence>
<dbReference type="EMBL" id="UOEE01000109">
    <property type="protein sequence ID" value="VAV90412.1"/>
    <property type="molecule type" value="Genomic_DNA"/>
</dbReference>
<dbReference type="Gene3D" id="3.40.50.300">
    <property type="entry name" value="P-loop containing nucleotide triphosphate hydrolases"/>
    <property type="match status" value="1"/>
</dbReference>
<dbReference type="Gene3D" id="1.10.20.140">
    <property type="match status" value="1"/>
</dbReference>
<name>A0A3B0REA1_9ZZZZ</name>
<comment type="cofactor">
    <cofactor evidence="1">
        <name>Mg(2+)</name>
        <dbReference type="ChEBI" id="CHEBI:18420"/>
    </cofactor>
</comment>
<evidence type="ECO:0000256" key="5">
    <source>
        <dbReference type="ARBA" id="ARBA00022694"/>
    </source>
</evidence>
<dbReference type="InterPro" id="IPR018022">
    <property type="entry name" value="IPT"/>
</dbReference>
<evidence type="ECO:0000313" key="11">
    <source>
        <dbReference type="EMBL" id="VAV90412.1"/>
    </source>
</evidence>
<evidence type="ECO:0000256" key="10">
    <source>
        <dbReference type="SAM" id="MobiDB-lite"/>
    </source>
</evidence>
<dbReference type="AlphaFoldDB" id="A0A3B0REA1"/>
<keyword evidence="6" id="KW-0547">Nucleotide-binding</keyword>
<accession>A0A3B0REA1</accession>
<comment type="catalytic activity">
    <reaction evidence="9">
        <text>adenosine(37) in tRNA + dimethylallyl diphosphate = N(6)-dimethylallyladenosine(37) in tRNA + diphosphate</text>
        <dbReference type="Rhea" id="RHEA:26482"/>
        <dbReference type="Rhea" id="RHEA-COMP:10162"/>
        <dbReference type="Rhea" id="RHEA-COMP:10375"/>
        <dbReference type="ChEBI" id="CHEBI:33019"/>
        <dbReference type="ChEBI" id="CHEBI:57623"/>
        <dbReference type="ChEBI" id="CHEBI:74411"/>
        <dbReference type="ChEBI" id="CHEBI:74415"/>
        <dbReference type="EC" id="2.5.1.75"/>
    </reaction>
</comment>
<dbReference type="HAMAP" id="MF_00185">
    <property type="entry name" value="IPP_trans"/>
    <property type="match status" value="1"/>
</dbReference>
<dbReference type="SUPFAM" id="SSF52540">
    <property type="entry name" value="P-loop containing nucleoside triphosphate hydrolases"/>
    <property type="match status" value="2"/>
</dbReference>
<dbReference type="PANTHER" id="PTHR11088:SF60">
    <property type="entry name" value="TRNA DIMETHYLALLYLTRANSFERASE"/>
    <property type="match status" value="1"/>
</dbReference>
<dbReference type="GO" id="GO:0006400">
    <property type="term" value="P:tRNA modification"/>
    <property type="evidence" value="ECO:0007669"/>
    <property type="project" value="TreeGrafter"/>
</dbReference>
<protein>
    <recommendedName>
        <fullName evidence="3">tRNA dimethylallyltransferase</fullName>
        <ecNumber evidence="3">2.5.1.75</ecNumber>
    </recommendedName>
</protein>
<keyword evidence="8" id="KW-0460">Magnesium</keyword>
<evidence type="ECO:0000256" key="9">
    <source>
        <dbReference type="ARBA" id="ARBA00049563"/>
    </source>
</evidence>
<keyword evidence="4 11" id="KW-0808">Transferase</keyword>
<dbReference type="GO" id="GO:0052381">
    <property type="term" value="F:tRNA dimethylallyltransferase activity"/>
    <property type="evidence" value="ECO:0007669"/>
    <property type="project" value="UniProtKB-EC"/>
</dbReference>
<reference evidence="11" key="1">
    <citation type="submission" date="2018-06" db="EMBL/GenBank/DDBJ databases">
        <authorList>
            <person name="Zhirakovskaya E."/>
        </authorList>
    </citation>
    <scope>NUCLEOTIDE SEQUENCE</scope>
</reference>
<organism evidence="11">
    <name type="scientific">hydrothermal vent metagenome</name>
    <dbReference type="NCBI Taxonomy" id="652676"/>
    <lineage>
        <taxon>unclassified sequences</taxon>
        <taxon>metagenomes</taxon>
        <taxon>ecological metagenomes</taxon>
    </lineage>
</organism>
<dbReference type="InterPro" id="IPR039657">
    <property type="entry name" value="Dimethylallyltransferase"/>
</dbReference>
<dbReference type="PANTHER" id="PTHR11088">
    <property type="entry name" value="TRNA DIMETHYLALLYLTRANSFERASE"/>
    <property type="match status" value="1"/>
</dbReference>
<dbReference type="Pfam" id="PF01715">
    <property type="entry name" value="IPPT"/>
    <property type="match status" value="1"/>
</dbReference>
<feature type="region of interest" description="Disordered" evidence="10">
    <location>
        <begin position="1"/>
        <end position="23"/>
    </location>
</feature>
<evidence type="ECO:0000256" key="3">
    <source>
        <dbReference type="ARBA" id="ARBA00012665"/>
    </source>
</evidence>
<dbReference type="GO" id="GO:0005524">
    <property type="term" value="F:ATP binding"/>
    <property type="evidence" value="ECO:0007669"/>
    <property type="project" value="UniProtKB-KW"/>
</dbReference>
<evidence type="ECO:0000256" key="1">
    <source>
        <dbReference type="ARBA" id="ARBA00001946"/>
    </source>
</evidence>
<keyword evidence="5" id="KW-0819">tRNA processing</keyword>